<comment type="caution">
    <text evidence="6">The sequence shown here is derived from an EMBL/GenBank/DDBJ whole genome shotgun (WGS) entry which is preliminary data.</text>
</comment>
<dbReference type="InterPro" id="IPR024775">
    <property type="entry name" value="DinB-like"/>
</dbReference>
<evidence type="ECO:0000313" key="6">
    <source>
        <dbReference type="EMBL" id="MFD3001401.1"/>
    </source>
</evidence>
<keyword evidence="6" id="KW-0808">Transferase</keyword>
<protein>
    <submittedName>
        <fullName evidence="6">YfiT family bacillithiol transferase</fullName>
    </submittedName>
</protein>
<dbReference type="EMBL" id="JBHUOX010000009">
    <property type="protein sequence ID" value="MFD3001401.1"/>
    <property type="molecule type" value="Genomic_DNA"/>
</dbReference>
<keyword evidence="3" id="KW-0378">Hydrolase</keyword>
<keyword evidence="1" id="KW-0963">Cytoplasm</keyword>
<evidence type="ECO:0000256" key="4">
    <source>
        <dbReference type="ARBA" id="ARBA00022833"/>
    </source>
</evidence>
<keyword evidence="2" id="KW-0479">Metal-binding</keyword>
<dbReference type="GO" id="GO:0016740">
    <property type="term" value="F:transferase activity"/>
    <property type="evidence" value="ECO:0007669"/>
    <property type="project" value="UniProtKB-KW"/>
</dbReference>
<organism evidence="6 7">
    <name type="scientific">Pontibacter toksunensis</name>
    <dbReference type="NCBI Taxonomy" id="1332631"/>
    <lineage>
        <taxon>Bacteria</taxon>
        <taxon>Pseudomonadati</taxon>
        <taxon>Bacteroidota</taxon>
        <taxon>Cytophagia</taxon>
        <taxon>Cytophagales</taxon>
        <taxon>Hymenobacteraceae</taxon>
        <taxon>Pontibacter</taxon>
    </lineage>
</organism>
<evidence type="ECO:0000256" key="3">
    <source>
        <dbReference type="ARBA" id="ARBA00022801"/>
    </source>
</evidence>
<dbReference type="NCBIfam" id="NF009807">
    <property type="entry name" value="PRK13291.1"/>
    <property type="match status" value="1"/>
</dbReference>
<dbReference type="InterPro" id="IPR034660">
    <property type="entry name" value="DinB/YfiT-like"/>
</dbReference>
<dbReference type="HAMAP" id="MF_01256">
    <property type="entry name" value="YfiT_hydrol"/>
    <property type="match status" value="1"/>
</dbReference>
<evidence type="ECO:0000259" key="5">
    <source>
        <dbReference type="Pfam" id="PF12867"/>
    </source>
</evidence>
<accession>A0ABW6BWA4</accession>
<reference evidence="7" key="1">
    <citation type="journal article" date="2019" name="Int. J. Syst. Evol. Microbiol.">
        <title>The Global Catalogue of Microorganisms (GCM) 10K type strain sequencing project: providing services to taxonomists for standard genome sequencing and annotation.</title>
        <authorList>
            <consortium name="The Broad Institute Genomics Platform"/>
            <consortium name="The Broad Institute Genome Sequencing Center for Infectious Disease"/>
            <person name="Wu L."/>
            <person name="Ma J."/>
        </authorList>
    </citation>
    <scope>NUCLEOTIDE SEQUENCE [LARGE SCALE GENOMIC DNA]</scope>
    <source>
        <strain evidence="7">KCTC 23984</strain>
    </source>
</reference>
<feature type="domain" description="DinB-like" evidence="5">
    <location>
        <begin position="36"/>
        <end position="170"/>
    </location>
</feature>
<dbReference type="Gene3D" id="1.20.120.450">
    <property type="entry name" value="dinb family like domain"/>
    <property type="match status" value="1"/>
</dbReference>
<dbReference type="InterPro" id="IPR023774">
    <property type="entry name" value="Put_metal_dep_hydrolase_YfiT"/>
</dbReference>
<evidence type="ECO:0000256" key="1">
    <source>
        <dbReference type="ARBA" id="ARBA00022490"/>
    </source>
</evidence>
<dbReference type="SUPFAM" id="SSF109854">
    <property type="entry name" value="DinB/YfiT-like putative metalloenzymes"/>
    <property type="match status" value="1"/>
</dbReference>
<keyword evidence="4" id="KW-0862">Zinc</keyword>
<name>A0ABW6BWA4_9BACT</name>
<dbReference type="Proteomes" id="UP001597641">
    <property type="component" value="Unassembled WGS sequence"/>
</dbReference>
<evidence type="ECO:0000313" key="7">
    <source>
        <dbReference type="Proteomes" id="UP001597641"/>
    </source>
</evidence>
<sequence>MSDEELEQLRYPIGKFNVSAPLSADQIEQAILSIARLPARLQEAVADMTPEQLDTPYREGGWTVRQVIHHLPDSHMNGYIRQKLALTEKAPSIRTYNEGEWAELPDSLQGAPEISIALLAALHQRWVLLLKGLQPEQLERKFVHPENGEQSIRKHIGLYAWHGEHHLAHITALMNRMGWRSPISKEELITDNQ</sequence>
<dbReference type="RefSeq" id="WP_377485447.1">
    <property type="nucleotide sequence ID" value="NZ_JBHUOX010000009.1"/>
</dbReference>
<dbReference type="Pfam" id="PF12867">
    <property type="entry name" value="DinB_2"/>
    <property type="match status" value="1"/>
</dbReference>
<evidence type="ECO:0000256" key="2">
    <source>
        <dbReference type="ARBA" id="ARBA00022723"/>
    </source>
</evidence>
<gene>
    <name evidence="6" type="ORF">ACFS7Z_13590</name>
</gene>
<keyword evidence="7" id="KW-1185">Reference proteome</keyword>
<proteinExistence type="inferred from homology"/>